<dbReference type="InterPro" id="IPR051861">
    <property type="entry name" value="NET_actin-binding_domain"/>
</dbReference>
<evidence type="ECO:0000313" key="7">
    <source>
        <dbReference type="RefSeq" id="XP_010256141.1"/>
    </source>
</evidence>
<keyword evidence="6" id="KW-1185">Reference proteome</keyword>
<accession>A0A1U8A4E0</accession>
<evidence type="ECO:0000313" key="6">
    <source>
        <dbReference type="Proteomes" id="UP000189703"/>
    </source>
</evidence>
<protein>
    <submittedName>
        <fullName evidence="7">Protein NETWORKED 1D-like</fullName>
    </submittedName>
</protein>
<evidence type="ECO:0000259" key="5">
    <source>
        <dbReference type="PROSITE" id="PS51774"/>
    </source>
</evidence>
<dbReference type="OMA" id="GRTRIME"/>
<evidence type="ECO:0000256" key="1">
    <source>
        <dbReference type="ARBA" id="ARBA00023054"/>
    </source>
</evidence>
<feature type="region of interest" description="Disordered" evidence="4">
    <location>
        <begin position="1680"/>
        <end position="1717"/>
    </location>
</feature>
<dbReference type="OrthoDB" id="10255522at2759"/>
<feature type="domain" description="NAB" evidence="5">
    <location>
        <begin position="13"/>
        <end position="93"/>
    </location>
</feature>
<feature type="coiled-coil region" evidence="3">
    <location>
        <begin position="1187"/>
        <end position="1228"/>
    </location>
</feature>
<dbReference type="GO" id="GO:0051015">
    <property type="term" value="F:actin filament binding"/>
    <property type="evidence" value="ECO:0000318"/>
    <property type="project" value="GO_Central"/>
</dbReference>
<name>A0A1U8A4E0_NELNU</name>
<keyword evidence="1 3" id="KW-0175">Coiled coil</keyword>
<dbReference type="Pfam" id="PF07765">
    <property type="entry name" value="KIP1"/>
    <property type="match status" value="1"/>
</dbReference>
<comment type="similarity">
    <text evidence="2">Belongs to the NET family.</text>
</comment>
<dbReference type="FunCoup" id="A0A1U8A4E0">
    <property type="interactions" value="1502"/>
</dbReference>
<feature type="coiled-coil region" evidence="3">
    <location>
        <begin position="559"/>
        <end position="848"/>
    </location>
</feature>
<dbReference type="PROSITE" id="PS51774">
    <property type="entry name" value="NAB"/>
    <property type="match status" value="1"/>
</dbReference>
<feature type="coiled-coil region" evidence="3">
    <location>
        <begin position="1331"/>
        <end position="1435"/>
    </location>
</feature>
<gene>
    <name evidence="7" type="primary">LOC104596594</name>
</gene>
<feature type="coiled-coil region" evidence="3">
    <location>
        <begin position="1254"/>
        <end position="1302"/>
    </location>
</feature>
<dbReference type="STRING" id="4432.A0A1U8A4E0"/>
<reference evidence="7" key="1">
    <citation type="submission" date="2025-08" db="UniProtKB">
        <authorList>
            <consortium name="RefSeq"/>
        </authorList>
    </citation>
    <scope>IDENTIFICATION</scope>
</reference>
<dbReference type="KEGG" id="nnu:104596594"/>
<evidence type="ECO:0000256" key="2">
    <source>
        <dbReference type="ARBA" id="ARBA00038006"/>
    </source>
</evidence>
<evidence type="ECO:0000256" key="4">
    <source>
        <dbReference type="SAM" id="MobiDB-lite"/>
    </source>
</evidence>
<dbReference type="Proteomes" id="UP000189703">
    <property type="component" value="Unplaced"/>
</dbReference>
<dbReference type="GeneID" id="104596594"/>
<dbReference type="eggNOG" id="ENOG502QQ6M">
    <property type="taxonomic scope" value="Eukaryota"/>
</dbReference>
<dbReference type="InterPro" id="IPR011684">
    <property type="entry name" value="NAB"/>
</dbReference>
<feature type="coiled-coil region" evidence="3">
    <location>
        <begin position="209"/>
        <end position="527"/>
    </location>
</feature>
<dbReference type="InParanoid" id="A0A1U8A4E0"/>
<dbReference type="PANTHER" id="PTHR32258">
    <property type="entry name" value="PROTEIN NETWORKED 4A"/>
    <property type="match status" value="1"/>
</dbReference>
<evidence type="ECO:0000256" key="3">
    <source>
        <dbReference type="SAM" id="Coils"/>
    </source>
</evidence>
<proteinExistence type="inferred from homology"/>
<dbReference type="GO" id="GO:0005886">
    <property type="term" value="C:plasma membrane"/>
    <property type="evidence" value="ECO:0000318"/>
    <property type="project" value="GO_Central"/>
</dbReference>
<feature type="region of interest" description="Disordered" evidence="4">
    <location>
        <begin position="2000"/>
        <end position="2023"/>
    </location>
</feature>
<dbReference type="PANTHER" id="PTHR32258:SF6">
    <property type="entry name" value="PROTEIN NETWORKED 1A"/>
    <property type="match status" value="1"/>
</dbReference>
<feature type="coiled-coil region" evidence="3">
    <location>
        <begin position="1040"/>
        <end position="1123"/>
    </location>
</feature>
<sequence length="2023" mass="231756">MTTLLQSESRRLYSWWWDSHISPKNSKWLQENLTDMDTKVKAMIKLIEEDADSFARRAEMYYKKRPELMKLVEEFYRAYRALAERYDHATGALRQAQRTMAEAFPNQVPFVLVDDSPAGPSTTEAEPHTPEMPHPIRALLDPDDLHNDALGLSSPHFHAISRNGAYSEESDSITSKRGLKQLNEMFASGEVETNQTKLSEGRARKDVNFHEVEEQERILQEKVSQLSTENQNLKNQAISDSERANKAETEVQKLKEVLAKLEAEKEAGFLQYQQNLEKLSILEAEVSHAQDDATQLHERASKAESEAQTLQQALEKLEAEKEASLLQYQQCLDRISSLETKITYAEEEARGLNERASKSETEVQFLKEALTKLEAEKESALHQYKDSMETISNLEIKVSHTEEDARKHIERAENAENKVQALKQDLAELYAEKEAAALQYQQYLEKISNLETELSHSLEEAKRLNSEVLMQATKLNSVEEQCVILKTEKQALQLEVENLVQKVGRQNQELLEKHEELERLRICIREEHLHFLQAEAALHTLQNLHARSQEEQRAMTLDLQNTVQMLKDMEFQKKGLEDEIRRTKEENTSLTEQNLSSAVSIKNLQEENFVLREMKGKLEEEVELRVDQRNALQQEIYCRKEEINDLNKRYLVIMEQVTSVGLNPECLGSSVKDLQDENSRLKEICQKDKDERVALLEKLEDMEKVLEKNALLENSLSDVNAELEGLRDKVKALEEVCHLLEGEKSSIVAEKASLISQVDIMVESMKKLEEKNTLLENSFSDANIELEGLKAKAKSLEESCRSLDNEKSALLTERDDLASQLESTQPRLEDLEKKHAELEGKHLELEKEKDNTVCQVEELQISLDLEKQERASFTQSSETRLAALEMQVHLLQEDGQRREKEFEEELDKSMNAQVEVFILQRFIRDMEEKNFSLLLECQKYFEACKLSDNLISVLEQEKLKLKAETKFLFDQIEKLRTGIHQVLMSLEIDPDYRCQDMIKEDHMLLKHILERIGNLKISLLQAEDEKQQFLFEKSVFVTLLGQLRLDAADLESERNAIDQEFRIKSEELLFLKNERHKLQEMNRKLELEVKSKNHQEEILKTEIESLQVKLLGLQDAYLGLQNENFKLLEGNKSLRKELSDLKDDMCMLEEENSVVLHEAMALGNLSLIFKVFGTEKAVELKGLYEDMDHLTAVRSGLEKEVKEMTEKLQIVEKENLHLKQSVEKLDIQLLEMNSKLELEVKSKNHQEGVLKAEIESLQAKLTGLEDSYLGLQNENLQLLEGNRSLREELSELKAEMCILEEENSVVVHEAMSLGNLSLIFEAFGTEKAMELKEINEDLDCLTGVNKGLEKEVREVANNLQIVEKENLHLKESIEKLEIELNKVKNASDVLNHQIATEKDLLSQKEMMLSDAEQKLKIAQSENAELHRDIEGLKRKQDETKVVIEELQKCILELSTDKTHQNKEIVSLCEANNKLESDVGRLHGELIELRTREEIVSQELQERKDEVKFQEAETATLYGDLQISSVHEALFREKVHELIGACETFENESSSKAMENELLKERLDVLENQNGGLKAELAAYLPVMTSLRDSITSLEDHAVSWTKTLMADGQEPKDASLTTQIHEKSHEELNEDHSAAVPEGVSGLQELQIKVKAIEKAMIEMERLVFLESSNTKAELLAEMKEDEELKSESIPPEEKDLSTKDAPMQPQESTQDGSNDARLQITELEISNVKDGLTMRDIPLDQVSECSSYDHGIGSYGTSKRGNGETDDEMLELWETAERDSSFDPTVKLIPKPVSSMQANTECHQVETVDDQKSEYPSSELQVEKELGVDKLEVSKKTTETRQEGNKRKILERLASDAQKLTNLQITVEEMKKKAEMSVKSKNSKGTEYDNVKEQLQGIDETIMQLVDMNAKLMKNAEESLLSSDGKAVTELEETAKTRRRRITEQARRGSEKIGRLQLELQKIHFLLLKLDEEKGSKGKTRPGDRKVRVLLRDYLYGGGSSGQNNTKRKKPPFCACVRTKEE</sequence>
<organism evidence="6 7">
    <name type="scientific">Nelumbo nucifera</name>
    <name type="common">Sacred lotus</name>
    <dbReference type="NCBI Taxonomy" id="4432"/>
    <lineage>
        <taxon>Eukaryota</taxon>
        <taxon>Viridiplantae</taxon>
        <taxon>Streptophyta</taxon>
        <taxon>Embryophyta</taxon>
        <taxon>Tracheophyta</taxon>
        <taxon>Spermatophyta</taxon>
        <taxon>Magnoliopsida</taxon>
        <taxon>Proteales</taxon>
        <taxon>Nelumbonaceae</taxon>
        <taxon>Nelumbo</taxon>
    </lineage>
</organism>
<dbReference type="RefSeq" id="XP_010256141.1">
    <property type="nucleotide sequence ID" value="XM_010257839.2"/>
</dbReference>